<comment type="caution">
    <text evidence="1">The sequence shown here is derived from an EMBL/GenBank/DDBJ whole genome shotgun (WGS) entry which is preliminary data.</text>
</comment>
<protein>
    <submittedName>
        <fullName evidence="1">Uncharacterized protein</fullName>
    </submittedName>
</protein>
<evidence type="ECO:0000313" key="2">
    <source>
        <dbReference type="Proteomes" id="UP000623090"/>
    </source>
</evidence>
<proteinExistence type="predicted"/>
<organism evidence="1 2">
    <name type="scientific">Komagataeibacter melomenusus</name>
    <dbReference type="NCBI Taxonomy" id="2766578"/>
    <lineage>
        <taxon>Bacteria</taxon>
        <taxon>Pseudomonadati</taxon>
        <taxon>Pseudomonadota</taxon>
        <taxon>Alphaproteobacteria</taxon>
        <taxon>Acetobacterales</taxon>
        <taxon>Acetobacteraceae</taxon>
        <taxon>Komagataeibacter</taxon>
    </lineage>
</organism>
<sequence>MNEDTRLDLVRPDLVERGRRLAPAQRAAIARAVAAWACHVSHAEPYLDASVRAWLATGRAGPCLNRDAIGSVIEWLDNACFDSQEEADGYDAQAMAWFSKARSVNAVLYALDGADPRAFYDTVYEAHAAMGECSQIEAIWARHEA</sequence>
<dbReference type="Proteomes" id="UP000623090">
    <property type="component" value="Unassembled WGS sequence"/>
</dbReference>
<evidence type="ECO:0000313" key="1">
    <source>
        <dbReference type="EMBL" id="NPC65041.1"/>
    </source>
</evidence>
<reference evidence="1 2" key="1">
    <citation type="journal article" date="2020" name="Microorganisms">
        <title>Description of Komagataeibacter melaceti sp. nov. and Komagataeibacter melomenusus sp. nov. Isolated from Apple Cider Vinegar.</title>
        <authorList>
            <person name="Maric L."/>
            <person name="Cleenwerck I."/>
            <person name="Accetto T."/>
            <person name="Vandamme P."/>
            <person name="Trcek J."/>
        </authorList>
    </citation>
    <scope>NUCLEOTIDE SEQUENCE [LARGE SCALE GENOMIC DNA]</scope>
    <source>
        <strain evidence="1 2">AV436</strain>
    </source>
</reference>
<dbReference type="EMBL" id="JABJWC010000002">
    <property type="protein sequence ID" value="NPC65041.1"/>
    <property type="molecule type" value="Genomic_DNA"/>
</dbReference>
<keyword evidence="2" id="KW-1185">Reference proteome</keyword>
<gene>
    <name evidence="1" type="ORF">HNW77_01190</name>
</gene>
<name>A0ABX2AAC4_9PROT</name>
<accession>A0ABX2AAC4</accession>
<dbReference type="RefSeq" id="WP_172154605.1">
    <property type="nucleotide sequence ID" value="NZ_JABJWC010000002.1"/>
</dbReference>